<dbReference type="Proteomes" id="UP000472727">
    <property type="component" value="Unassembled WGS sequence"/>
</dbReference>
<reference evidence="7 8" key="1">
    <citation type="submission" date="2019-06" db="EMBL/GenBank/DDBJ databases">
        <authorList>
            <person name="Palmer J.M."/>
        </authorList>
    </citation>
    <scope>NUCLEOTIDE SEQUENCE</scope>
    <source>
        <strain evidence="5 7">TWF106</strain>
        <strain evidence="6 9">TWF191</strain>
        <strain evidence="4">TWF679</strain>
        <strain evidence="3 8">TWF788</strain>
    </source>
</reference>
<dbReference type="OrthoDB" id="247013at2759"/>
<dbReference type="GO" id="GO:0006274">
    <property type="term" value="P:DNA replication termination"/>
    <property type="evidence" value="ECO:0007669"/>
    <property type="project" value="TreeGrafter"/>
</dbReference>
<feature type="region of interest" description="Disordered" evidence="2">
    <location>
        <begin position="1"/>
        <end position="31"/>
    </location>
</feature>
<dbReference type="InterPro" id="IPR013083">
    <property type="entry name" value="Znf_RING/FYVE/PHD"/>
</dbReference>
<dbReference type="InterPro" id="IPR006735">
    <property type="entry name" value="Rtf2"/>
</dbReference>
<proteinExistence type="inferred from homology"/>
<feature type="region of interest" description="Disordered" evidence="2">
    <location>
        <begin position="203"/>
        <end position="311"/>
    </location>
</feature>
<dbReference type="PANTHER" id="PTHR12775">
    <property type="entry name" value="PROTEIN C20ORF43 HOMOLOG"/>
    <property type="match status" value="1"/>
</dbReference>
<dbReference type="CDD" id="cd16653">
    <property type="entry name" value="RING-like_Rtf2"/>
    <property type="match status" value="1"/>
</dbReference>
<feature type="compositionally biased region" description="Basic and acidic residues" evidence="2">
    <location>
        <begin position="222"/>
        <end position="244"/>
    </location>
</feature>
<dbReference type="InterPro" id="IPR027799">
    <property type="entry name" value="Rtf2_RING-finger"/>
</dbReference>
<evidence type="ECO:0000313" key="5">
    <source>
        <dbReference type="EMBL" id="KAF3225043.1"/>
    </source>
</evidence>
<dbReference type="Proteomes" id="UP000483672">
    <property type="component" value="Unassembled WGS sequence"/>
</dbReference>
<dbReference type="EMBL" id="WIWS01000016">
    <property type="protein sequence ID" value="KAF3225043.1"/>
    <property type="molecule type" value="Genomic_DNA"/>
</dbReference>
<protein>
    <submittedName>
        <fullName evidence="4">Uncharacterized protein</fullName>
    </submittedName>
</protein>
<dbReference type="Pfam" id="PF04641">
    <property type="entry name" value="Rtf2"/>
    <property type="match status" value="1"/>
</dbReference>
<organism evidence="4 10">
    <name type="scientific">Orbilia oligospora</name>
    <name type="common">Nematode-trapping fungus</name>
    <name type="synonym">Arthrobotrys oligospora</name>
    <dbReference type="NCBI Taxonomy" id="2813651"/>
    <lineage>
        <taxon>Eukaryota</taxon>
        <taxon>Fungi</taxon>
        <taxon>Dikarya</taxon>
        <taxon>Ascomycota</taxon>
        <taxon>Pezizomycotina</taxon>
        <taxon>Orbiliomycetes</taxon>
        <taxon>Orbiliales</taxon>
        <taxon>Orbiliaceae</taxon>
        <taxon>Orbilia</taxon>
    </lineage>
</organism>
<comment type="similarity">
    <text evidence="1">Belongs to the rtf2 family.</text>
</comment>
<comment type="caution">
    <text evidence="4">The sequence shown here is derived from an EMBL/GenBank/DDBJ whole genome shotgun (WGS) entry which is preliminary data.</text>
</comment>
<gene>
    <name evidence="5" type="ORF">TWF106_002924</name>
    <name evidence="6" type="ORF">TWF191_004692</name>
    <name evidence="4" type="ORF">TWF679_004333</name>
    <name evidence="3" type="ORF">TWF788_005174</name>
</gene>
<dbReference type="Proteomes" id="UP000479691">
    <property type="component" value="Unassembled WGS sequence"/>
</dbReference>
<sequence>MGNDGGSIPTRRELVKSPTRRKTTSELRSQSSQNATYHWSFCPLSKTPLKSPVVSDSHGRLFNKDAVIEWLITPEKFGDGEEVMKVSGVKGLKDIVDVKFEIGEEKDRDDGVVNGGIMNGNVNSGRKEVWVCPITRKELGPGTHSVYLIPCGHAFAEAAVKEIKEDTCLVCSEKFDKEDGVVKINPTEDKDIELLKKRKERLAASGLSHSLKKGSSKKRKNKDKEREEKDSDKKKEKSNGESKEKKPKPSTVSDIASKVLGDVEERAKRRKMEMSDNVKSLFTNDKDPNAKKPKDGDFMTRGFTMPVKGGR</sequence>
<evidence type="ECO:0000313" key="7">
    <source>
        <dbReference type="Proteomes" id="UP000472727"/>
    </source>
</evidence>
<dbReference type="GO" id="GO:0005634">
    <property type="term" value="C:nucleus"/>
    <property type="evidence" value="ECO:0007669"/>
    <property type="project" value="TreeGrafter"/>
</dbReference>
<dbReference type="PANTHER" id="PTHR12775:SF0">
    <property type="entry name" value="REPLICATION TERMINATION FACTOR 2"/>
    <property type="match status" value="1"/>
</dbReference>
<name>A0A6G1MCD5_ORBOL</name>
<accession>A0A6G1MCD5</accession>
<evidence type="ECO:0000313" key="3">
    <source>
        <dbReference type="EMBL" id="KAF3184470.1"/>
    </source>
</evidence>
<dbReference type="Gene3D" id="3.30.40.10">
    <property type="entry name" value="Zinc/RING finger domain, C3HC4 (zinc finger)"/>
    <property type="match status" value="1"/>
</dbReference>
<dbReference type="EMBL" id="WIPF01000023">
    <property type="protein sequence ID" value="KAF3226430.1"/>
    <property type="molecule type" value="Genomic_DNA"/>
</dbReference>
<evidence type="ECO:0000313" key="4">
    <source>
        <dbReference type="EMBL" id="KAF3223137.1"/>
    </source>
</evidence>
<feature type="compositionally biased region" description="Basic residues" evidence="2">
    <location>
        <begin position="210"/>
        <end position="221"/>
    </location>
</feature>
<evidence type="ECO:0000313" key="10">
    <source>
        <dbReference type="Proteomes" id="UP000614610"/>
    </source>
</evidence>
<dbReference type="AlphaFoldDB" id="A0A6G1MCD5"/>
<evidence type="ECO:0000256" key="2">
    <source>
        <dbReference type="SAM" id="MobiDB-lite"/>
    </source>
</evidence>
<dbReference type="EMBL" id="WIWT01000002">
    <property type="protein sequence ID" value="KAF3223137.1"/>
    <property type="molecule type" value="Genomic_DNA"/>
</dbReference>
<feature type="compositionally biased region" description="Basic and acidic residues" evidence="2">
    <location>
        <begin position="284"/>
        <end position="298"/>
    </location>
</feature>
<feature type="compositionally biased region" description="Basic and acidic residues" evidence="2">
    <location>
        <begin position="261"/>
        <end position="276"/>
    </location>
</feature>
<evidence type="ECO:0000313" key="8">
    <source>
        <dbReference type="Proteomes" id="UP000479691"/>
    </source>
</evidence>
<evidence type="ECO:0000256" key="1">
    <source>
        <dbReference type="ARBA" id="ARBA00009885"/>
    </source>
</evidence>
<evidence type="ECO:0000313" key="6">
    <source>
        <dbReference type="EMBL" id="KAF3226430.1"/>
    </source>
</evidence>
<dbReference type="Proteomes" id="UP000614610">
    <property type="component" value="Unassembled WGS sequence"/>
</dbReference>
<evidence type="ECO:0000313" key="9">
    <source>
        <dbReference type="Proteomes" id="UP000483672"/>
    </source>
</evidence>
<dbReference type="EMBL" id="JAABOE010000024">
    <property type="protein sequence ID" value="KAF3184470.1"/>
    <property type="molecule type" value="Genomic_DNA"/>
</dbReference>